<name>A0A1B0GB65_GLOMM</name>
<dbReference type="AlphaFoldDB" id="A0A1B0GB65"/>
<dbReference type="EMBL" id="CCAG010019322">
    <property type="status" value="NOT_ANNOTATED_CDS"/>
    <property type="molecule type" value="Genomic_DNA"/>
</dbReference>
<dbReference type="VEuPathDB" id="VectorBase:GMOY010549"/>
<sequence>MKTFQLKIIAIPYAKPSPNNDDDNDDDDDDDDDDDGDGGDDILKANNIQVQVKKGVTVFDDYCDDDNHDDDDDDDDDDVCKESEKIFPR</sequence>
<evidence type="ECO:0000256" key="1">
    <source>
        <dbReference type="SAM" id="MobiDB-lite"/>
    </source>
</evidence>
<evidence type="ECO:0000313" key="3">
    <source>
        <dbReference type="Proteomes" id="UP000092444"/>
    </source>
</evidence>
<feature type="compositionally biased region" description="Acidic residues" evidence="1">
    <location>
        <begin position="20"/>
        <end position="40"/>
    </location>
</feature>
<accession>A0A1B0GB65</accession>
<feature type="compositionally biased region" description="Acidic residues" evidence="1">
    <location>
        <begin position="61"/>
        <end position="79"/>
    </location>
</feature>
<reference evidence="2" key="1">
    <citation type="submission" date="2020-05" db="UniProtKB">
        <authorList>
            <consortium name="EnsemblMetazoa"/>
        </authorList>
    </citation>
    <scope>IDENTIFICATION</scope>
    <source>
        <strain evidence="2">Yale</strain>
    </source>
</reference>
<keyword evidence="3" id="KW-1185">Reference proteome</keyword>
<proteinExistence type="predicted"/>
<evidence type="ECO:0000313" key="2">
    <source>
        <dbReference type="EnsemblMetazoa" id="GMOY010549-PA"/>
    </source>
</evidence>
<protein>
    <submittedName>
        <fullName evidence="2">Uncharacterized protein</fullName>
    </submittedName>
</protein>
<feature type="region of interest" description="Disordered" evidence="1">
    <location>
        <begin position="1"/>
        <end position="47"/>
    </location>
</feature>
<dbReference type="Proteomes" id="UP000092444">
    <property type="component" value="Unassembled WGS sequence"/>
</dbReference>
<organism evidence="2 3">
    <name type="scientific">Glossina morsitans morsitans</name>
    <name type="common">Savannah tsetse fly</name>
    <dbReference type="NCBI Taxonomy" id="37546"/>
    <lineage>
        <taxon>Eukaryota</taxon>
        <taxon>Metazoa</taxon>
        <taxon>Ecdysozoa</taxon>
        <taxon>Arthropoda</taxon>
        <taxon>Hexapoda</taxon>
        <taxon>Insecta</taxon>
        <taxon>Pterygota</taxon>
        <taxon>Neoptera</taxon>
        <taxon>Endopterygota</taxon>
        <taxon>Diptera</taxon>
        <taxon>Brachycera</taxon>
        <taxon>Muscomorpha</taxon>
        <taxon>Hippoboscoidea</taxon>
        <taxon>Glossinidae</taxon>
        <taxon>Glossina</taxon>
    </lineage>
</organism>
<feature type="compositionally biased region" description="Basic and acidic residues" evidence="1">
    <location>
        <begin position="80"/>
        <end position="89"/>
    </location>
</feature>
<dbReference type="EnsemblMetazoa" id="GMOY010549-RA">
    <property type="protein sequence ID" value="GMOY010549-PA"/>
    <property type="gene ID" value="GMOY010549"/>
</dbReference>
<feature type="region of interest" description="Disordered" evidence="1">
    <location>
        <begin position="61"/>
        <end position="89"/>
    </location>
</feature>